<dbReference type="PRINTS" id="PR00598">
    <property type="entry name" value="HTHMARR"/>
</dbReference>
<dbReference type="AlphaFoldDB" id="A0A6I5NP13"/>
<dbReference type="Proteomes" id="UP000469292">
    <property type="component" value="Unassembled WGS sequence"/>
</dbReference>
<proteinExistence type="predicted"/>
<evidence type="ECO:0000259" key="5">
    <source>
        <dbReference type="PROSITE" id="PS50995"/>
    </source>
</evidence>
<dbReference type="Pfam" id="PF12802">
    <property type="entry name" value="MarR_2"/>
    <property type="match status" value="1"/>
</dbReference>
<dbReference type="GO" id="GO:0003677">
    <property type="term" value="F:DNA binding"/>
    <property type="evidence" value="ECO:0007669"/>
    <property type="project" value="UniProtKB-KW"/>
</dbReference>
<feature type="domain" description="HTH marR-type" evidence="5">
    <location>
        <begin position="1"/>
        <end position="146"/>
    </location>
</feature>
<dbReference type="PROSITE" id="PS50995">
    <property type="entry name" value="HTH_MARR_2"/>
    <property type="match status" value="1"/>
</dbReference>
<dbReference type="Gene3D" id="1.10.10.10">
    <property type="entry name" value="Winged helix-like DNA-binding domain superfamily/Winged helix DNA-binding domain"/>
    <property type="match status" value="1"/>
</dbReference>
<evidence type="ECO:0000256" key="1">
    <source>
        <dbReference type="ARBA" id="ARBA00023015"/>
    </source>
</evidence>
<keyword evidence="1" id="KW-0805">Transcription regulation</keyword>
<dbReference type="GO" id="GO:0003700">
    <property type="term" value="F:DNA-binding transcription factor activity"/>
    <property type="evidence" value="ECO:0007669"/>
    <property type="project" value="InterPro"/>
</dbReference>
<keyword evidence="7" id="KW-1185">Reference proteome</keyword>
<dbReference type="PANTHER" id="PTHR42756">
    <property type="entry name" value="TRANSCRIPTIONAL REGULATOR, MARR"/>
    <property type="match status" value="1"/>
</dbReference>
<dbReference type="SUPFAM" id="SSF46785">
    <property type="entry name" value="Winged helix' DNA-binding domain"/>
    <property type="match status" value="1"/>
</dbReference>
<comment type="caution">
    <text evidence="6">The sequence shown here is derived from an EMBL/GenBank/DDBJ whole genome shotgun (WGS) entry which is preliminary data.</text>
</comment>
<keyword evidence="2" id="KW-0238">DNA-binding</keyword>
<evidence type="ECO:0000256" key="4">
    <source>
        <dbReference type="SAM" id="MobiDB-lite"/>
    </source>
</evidence>
<dbReference type="InterPro" id="IPR036390">
    <property type="entry name" value="WH_DNA-bd_sf"/>
</dbReference>
<reference evidence="6 7" key="1">
    <citation type="submission" date="2019-09" db="EMBL/GenBank/DDBJ databases">
        <title>Phylogenetic characterization of a novel taxon of the genus Bifidobacterium: Bifidobacterium choloepi sp. nov.</title>
        <authorList>
            <person name="Modesto M."/>
            <person name="Satti M."/>
        </authorList>
    </citation>
    <scope>NUCLEOTIDE SEQUENCE [LARGE SCALE GENOMIC DNA]</scope>
    <source>
        <strain evidence="6 7">BRDM6</strain>
    </source>
</reference>
<dbReference type="RefSeq" id="WP_163228025.1">
    <property type="nucleotide sequence ID" value="NZ_VYSG01000003.1"/>
</dbReference>
<evidence type="ECO:0000256" key="2">
    <source>
        <dbReference type="ARBA" id="ARBA00023125"/>
    </source>
</evidence>
<dbReference type="InterPro" id="IPR000835">
    <property type="entry name" value="HTH_MarR-typ"/>
</dbReference>
<evidence type="ECO:0000313" key="7">
    <source>
        <dbReference type="Proteomes" id="UP000469292"/>
    </source>
</evidence>
<dbReference type="PANTHER" id="PTHR42756:SF1">
    <property type="entry name" value="TRANSCRIPTIONAL REPRESSOR OF EMRAB OPERON"/>
    <property type="match status" value="1"/>
</dbReference>
<organism evidence="6 7">
    <name type="scientific">Bifidobacterium choloepi</name>
    <dbReference type="NCBI Taxonomy" id="2614131"/>
    <lineage>
        <taxon>Bacteria</taxon>
        <taxon>Bacillati</taxon>
        <taxon>Actinomycetota</taxon>
        <taxon>Actinomycetes</taxon>
        <taxon>Bifidobacteriales</taxon>
        <taxon>Bifidobacteriaceae</taxon>
        <taxon>Bifidobacterium</taxon>
    </lineage>
</organism>
<evidence type="ECO:0000313" key="6">
    <source>
        <dbReference type="EMBL" id="NEG70442.1"/>
    </source>
</evidence>
<keyword evidence="3" id="KW-0804">Transcription</keyword>
<dbReference type="InterPro" id="IPR036388">
    <property type="entry name" value="WH-like_DNA-bd_sf"/>
</dbReference>
<accession>A0A6I5NP13</accession>
<gene>
    <name evidence="6" type="ORF">F6S87_07510</name>
</gene>
<evidence type="ECO:0000256" key="3">
    <source>
        <dbReference type="ARBA" id="ARBA00023163"/>
    </source>
</evidence>
<feature type="region of interest" description="Disordered" evidence="4">
    <location>
        <begin position="160"/>
        <end position="184"/>
    </location>
</feature>
<dbReference type="EMBL" id="VYSG01000003">
    <property type="protein sequence ID" value="NEG70442.1"/>
    <property type="molecule type" value="Genomic_DNA"/>
</dbReference>
<sequence length="184" mass="20812">MTDPDDPYAEFRPSVQIRSLHNLIGRYLNVTATPDIQSLSGGNMQIIVFLDHHADEDIFQYDIERRFSITRSTASRVLGLMEKKGLVERRSVERDARLRKITLTDKARAIAQELHDNANRMEEVLLAGLDADARRRLCETLDRMKHNLLDTGLIGSECSATHDRETAEVTAASNESTEESSRES</sequence>
<name>A0A6I5NP13_9BIFI</name>
<dbReference type="SMART" id="SM00347">
    <property type="entry name" value="HTH_MARR"/>
    <property type="match status" value="1"/>
</dbReference>
<protein>
    <submittedName>
        <fullName evidence="6">MarR family transcriptional regulator</fullName>
    </submittedName>
</protein>